<dbReference type="GO" id="GO:0006302">
    <property type="term" value="P:double-strand break repair"/>
    <property type="evidence" value="ECO:0007669"/>
    <property type="project" value="InterPro"/>
</dbReference>
<dbReference type="NCBIfam" id="NF004066">
    <property type="entry name" value="PRK05580.1-3"/>
    <property type="match status" value="1"/>
</dbReference>
<evidence type="ECO:0000313" key="13">
    <source>
        <dbReference type="EMBL" id="QCI86692.1"/>
    </source>
</evidence>
<keyword evidence="4 12" id="KW-0547">Nucleotide-binding</keyword>
<feature type="binding site" evidence="12">
    <location>
        <position position="556"/>
    </location>
    <ligand>
        <name>Zn(2+)</name>
        <dbReference type="ChEBI" id="CHEBI:29105"/>
        <label>1</label>
    </ligand>
</feature>
<evidence type="ECO:0000256" key="10">
    <source>
        <dbReference type="ARBA" id="ARBA00023235"/>
    </source>
</evidence>
<dbReference type="InterPro" id="IPR005259">
    <property type="entry name" value="PriA"/>
</dbReference>
<gene>
    <name evidence="12 13" type="primary">priA</name>
    <name evidence="13" type="ORF">FA707_06805</name>
</gene>
<feature type="binding site" evidence="12">
    <location>
        <position position="525"/>
    </location>
    <ligand>
        <name>Zn(2+)</name>
        <dbReference type="ChEBI" id="CHEBI:29105"/>
        <label>2</label>
    </ligand>
</feature>
<dbReference type="OrthoDB" id="9759544at2"/>
<dbReference type="Pfam" id="PF00271">
    <property type="entry name" value="Helicase_C"/>
    <property type="match status" value="1"/>
</dbReference>
<dbReference type="EC" id="5.6.2.4" evidence="12"/>
<dbReference type="KEGG" id="vao:FA707_06805"/>
<dbReference type="PROSITE" id="PS51192">
    <property type="entry name" value="HELICASE_ATP_BIND_1"/>
    <property type="match status" value="1"/>
</dbReference>
<comment type="function">
    <text evidence="12">Initiates the restart of stalled replication forks, which reloads the replicative helicase on sites other than the origin of replication. Recognizes and binds to abandoned replication forks and remodels them to uncover a helicase loading site. Promotes assembly of the primosome at these replication forks.</text>
</comment>
<dbReference type="NCBIfam" id="TIGR00595">
    <property type="entry name" value="priA"/>
    <property type="match status" value="1"/>
</dbReference>
<dbReference type="InterPro" id="IPR011545">
    <property type="entry name" value="DEAD/DEAH_box_helicase_dom"/>
</dbReference>
<comment type="cofactor">
    <cofactor evidence="12">
        <name>Zn(2+)</name>
        <dbReference type="ChEBI" id="CHEBI:29105"/>
    </cofactor>
    <text evidence="12">Binds 2 zinc ions per subunit.</text>
</comment>
<name>A0A4D7CUG9_9ENTE</name>
<dbReference type="PANTHER" id="PTHR30580:SF0">
    <property type="entry name" value="PRIMOSOMAL PROTEIN N"/>
    <property type="match status" value="1"/>
</dbReference>
<keyword evidence="14" id="KW-1185">Reference proteome</keyword>
<keyword evidence="7 12" id="KW-0862">Zinc</keyword>
<comment type="subunit">
    <text evidence="12">Component of the replication restart primosome.</text>
</comment>
<feature type="binding site" evidence="12">
    <location>
        <position position="522"/>
    </location>
    <ligand>
        <name>Zn(2+)</name>
        <dbReference type="ChEBI" id="CHEBI:29105"/>
        <label>2</label>
    </ligand>
</feature>
<dbReference type="SMART" id="SM00487">
    <property type="entry name" value="DEXDc"/>
    <property type="match status" value="1"/>
</dbReference>
<dbReference type="SMART" id="SM00490">
    <property type="entry name" value="HELICc"/>
    <property type="match status" value="1"/>
</dbReference>
<dbReference type="InterPro" id="IPR041236">
    <property type="entry name" value="PriA_C"/>
</dbReference>
<dbReference type="GO" id="GO:0008270">
    <property type="term" value="F:zinc ion binding"/>
    <property type="evidence" value="ECO:0007669"/>
    <property type="project" value="UniProtKB-UniRule"/>
</dbReference>
<keyword evidence="5 12" id="KW-0378">Hydrolase</keyword>
<dbReference type="Pfam" id="PF00270">
    <property type="entry name" value="DEAD"/>
    <property type="match status" value="1"/>
</dbReference>
<dbReference type="InterPro" id="IPR027417">
    <property type="entry name" value="P-loop_NTPase"/>
</dbReference>
<evidence type="ECO:0000256" key="4">
    <source>
        <dbReference type="ARBA" id="ARBA00022741"/>
    </source>
</evidence>
<evidence type="ECO:0000256" key="11">
    <source>
        <dbReference type="ARBA" id="ARBA00048988"/>
    </source>
</evidence>
<dbReference type="GO" id="GO:0006270">
    <property type="term" value="P:DNA replication initiation"/>
    <property type="evidence" value="ECO:0007669"/>
    <property type="project" value="TreeGrafter"/>
</dbReference>
<keyword evidence="3 12" id="KW-0479">Metal-binding</keyword>
<dbReference type="GO" id="GO:0016887">
    <property type="term" value="F:ATP hydrolysis activity"/>
    <property type="evidence" value="ECO:0007669"/>
    <property type="project" value="RHEA"/>
</dbReference>
<evidence type="ECO:0000256" key="9">
    <source>
        <dbReference type="ARBA" id="ARBA00023125"/>
    </source>
</evidence>
<accession>A0A4D7CUG9</accession>
<dbReference type="Pfam" id="PF18074">
    <property type="entry name" value="PriA_C"/>
    <property type="match status" value="1"/>
</dbReference>
<reference evidence="13 14" key="1">
    <citation type="submission" date="2019-04" db="EMBL/GenBank/DDBJ databases">
        <title>Vagococcus sp. nov., isolated from faeces of yaks (Bos grunniens).</title>
        <authorList>
            <person name="Ge Y."/>
        </authorList>
    </citation>
    <scope>NUCLEOTIDE SEQUENCE [LARGE SCALE GENOMIC DNA]</scope>
    <source>
        <strain evidence="13 14">MN-17</strain>
    </source>
</reference>
<comment type="catalytic activity">
    <reaction evidence="12">
        <text>Couples ATP hydrolysis with the unwinding of duplex DNA by translocating in the 3'-5' direction.</text>
        <dbReference type="EC" id="5.6.2.4"/>
    </reaction>
</comment>
<protein>
    <recommendedName>
        <fullName evidence="12">Replication restart protein PriA</fullName>
    </recommendedName>
    <alternativeName>
        <fullName evidence="12">ATP-dependent DNA helicase PriA</fullName>
        <ecNumber evidence="12">5.6.2.4</ecNumber>
    </alternativeName>
    <alternativeName>
        <fullName evidence="12">DNA 3'-5' helicase PriA</fullName>
    </alternativeName>
</protein>
<evidence type="ECO:0000256" key="7">
    <source>
        <dbReference type="ARBA" id="ARBA00022833"/>
    </source>
</evidence>
<dbReference type="Gene3D" id="3.40.50.300">
    <property type="entry name" value="P-loop containing nucleotide triphosphate hydrolases"/>
    <property type="match status" value="2"/>
</dbReference>
<keyword evidence="6 12" id="KW-0347">Helicase</keyword>
<keyword evidence="10 12" id="KW-0413">Isomerase</keyword>
<dbReference type="Pfam" id="PF17764">
    <property type="entry name" value="PriA_3primeBD"/>
    <property type="match status" value="1"/>
</dbReference>
<evidence type="ECO:0000256" key="8">
    <source>
        <dbReference type="ARBA" id="ARBA00022840"/>
    </source>
</evidence>
<keyword evidence="9 12" id="KW-0238">DNA-binding</keyword>
<dbReference type="InterPro" id="IPR042115">
    <property type="entry name" value="PriA_3primeBD_sf"/>
</dbReference>
<dbReference type="HAMAP" id="MF_00983">
    <property type="entry name" value="PriA"/>
    <property type="match status" value="1"/>
</dbReference>
<dbReference type="CDD" id="cd18804">
    <property type="entry name" value="SF2_C_priA"/>
    <property type="match status" value="1"/>
</dbReference>
<evidence type="ECO:0000313" key="14">
    <source>
        <dbReference type="Proteomes" id="UP000298615"/>
    </source>
</evidence>
<dbReference type="Gene3D" id="3.40.1440.60">
    <property type="entry name" value="PriA, 3(prime) DNA-binding domain"/>
    <property type="match status" value="1"/>
</dbReference>
<dbReference type="GO" id="GO:0005524">
    <property type="term" value="F:ATP binding"/>
    <property type="evidence" value="ECO:0007669"/>
    <property type="project" value="UniProtKB-UniRule"/>
</dbReference>
<feature type="binding site" evidence="12">
    <location>
        <position position="540"/>
    </location>
    <ligand>
        <name>Zn(2+)</name>
        <dbReference type="ChEBI" id="CHEBI:29105"/>
        <label>2</label>
    </ligand>
</feature>
<evidence type="ECO:0000256" key="3">
    <source>
        <dbReference type="ARBA" id="ARBA00022723"/>
    </source>
</evidence>
<dbReference type="FunFam" id="3.40.1440.60:FF:000001">
    <property type="entry name" value="Primosomal protein N"/>
    <property type="match status" value="1"/>
</dbReference>
<dbReference type="AlphaFoldDB" id="A0A4D7CUG9"/>
<dbReference type="PANTHER" id="PTHR30580">
    <property type="entry name" value="PRIMOSOMAL PROTEIN N"/>
    <property type="match status" value="1"/>
</dbReference>
<dbReference type="GO" id="GO:1990077">
    <property type="term" value="C:primosome complex"/>
    <property type="evidence" value="ECO:0007669"/>
    <property type="project" value="UniProtKB-UniRule"/>
</dbReference>
<dbReference type="Pfam" id="PF18319">
    <property type="entry name" value="Zn_ribbon_PriA"/>
    <property type="match status" value="1"/>
</dbReference>
<dbReference type="GO" id="GO:0006269">
    <property type="term" value="P:DNA replication, synthesis of primer"/>
    <property type="evidence" value="ECO:0007669"/>
    <property type="project" value="UniProtKB-KW"/>
</dbReference>
<dbReference type="InterPro" id="IPR040498">
    <property type="entry name" value="PriA_CRR"/>
</dbReference>
<evidence type="ECO:0000256" key="5">
    <source>
        <dbReference type="ARBA" id="ARBA00022801"/>
    </source>
</evidence>
<comment type="similarity">
    <text evidence="12">Belongs to the helicase family. PriA subfamily.</text>
</comment>
<feature type="binding site" evidence="12">
    <location>
        <position position="553"/>
    </location>
    <ligand>
        <name>Zn(2+)</name>
        <dbReference type="ChEBI" id="CHEBI:29105"/>
        <label>1</label>
    </ligand>
</feature>
<dbReference type="RefSeq" id="WP_136953523.1">
    <property type="nucleotide sequence ID" value="NZ_CP039712.1"/>
</dbReference>
<dbReference type="InterPro" id="IPR014001">
    <property type="entry name" value="Helicase_ATP-bd"/>
</dbReference>
<evidence type="ECO:0000256" key="6">
    <source>
        <dbReference type="ARBA" id="ARBA00022806"/>
    </source>
</evidence>
<dbReference type="EMBL" id="CP039712">
    <property type="protein sequence ID" value="QCI86692.1"/>
    <property type="molecule type" value="Genomic_DNA"/>
</dbReference>
<feature type="binding site" evidence="12">
    <location>
        <position position="513"/>
    </location>
    <ligand>
        <name>Zn(2+)</name>
        <dbReference type="ChEBI" id="CHEBI:29105"/>
        <label>1</label>
    </ligand>
</feature>
<feature type="binding site" evidence="12">
    <location>
        <position position="543"/>
    </location>
    <ligand>
        <name>Zn(2+)</name>
        <dbReference type="ChEBI" id="CHEBI:29105"/>
        <label>2</label>
    </ligand>
</feature>
<keyword evidence="1 12" id="KW-0639">Primosome</keyword>
<comment type="catalytic activity">
    <reaction evidence="11 12">
        <text>ATP + H2O = ADP + phosphate + H(+)</text>
        <dbReference type="Rhea" id="RHEA:13065"/>
        <dbReference type="ChEBI" id="CHEBI:15377"/>
        <dbReference type="ChEBI" id="CHEBI:15378"/>
        <dbReference type="ChEBI" id="CHEBI:30616"/>
        <dbReference type="ChEBI" id="CHEBI:43474"/>
        <dbReference type="ChEBI" id="CHEBI:456216"/>
        <dbReference type="EC" id="5.6.2.4"/>
    </reaction>
</comment>
<evidence type="ECO:0000256" key="12">
    <source>
        <dbReference type="HAMAP-Rule" id="MF_00983"/>
    </source>
</evidence>
<evidence type="ECO:0000256" key="2">
    <source>
        <dbReference type="ARBA" id="ARBA00022705"/>
    </source>
</evidence>
<dbReference type="CDD" id="cd17929">
    <property type="entry name" value="DEXHc_priA"/>
    <property type="match status" value="1"/>
</dbReference>
<keyword evidence="8 12" id="KW-0067">ATP-binding</keyword>
<dbReference type="Proteomes" id="UP000298615">
    <property type="component" value="Chromosome"/>
</dbReference>
<keyword evidence="2 12" id="KW-0235">DNA replication</keyword>
<organism evidence="13 14">
    <name type="scientific">Vagococcus zengguangii</name>
    <dbReference type="NCBI Taxonomy" id="2571750"/>
    <lineage>
        <taxon>Bacteria</taxon>
        <taxon>Bacillati</taxon>
        <taxon>Bacillota</taxon>
        <taxon>Bacilli</taxon>
        <taxon>Lactobacillales</taxon>
        <taxon>Enterococcaceae</taxon>
        <taxon>Vagococcus</taxon>
    </lineage>
</organism>
<sequence>MQKVAEVIVDVPTMQTDLPYSYLIPQALEDKIKPGMRVIVPFGNGNRKIQGFVIEIKDNISPTETTLLKRIEAPMDLVPVLSPELLELADEMRRTTLAFKITCFQTMLPNVMKASYDKKVVVREHCPQTIIDDVFDGLSELSWELAEQQGKLPVIMKLRQEELVDVVYIVNKKNRAKTARGFKARLSQSELVEVKASLKPNAKQQHLLVDVLLMLDGNAISNSEAKELYELSAPAIKTGETKGWVEIVEREVQRDPYANHSFKQTYAATLNAEQQAAYEAITQAVQERQAQTFLLQGITGSGKTEVYLQVIAEVLNEGKTGIVLVPEISLTPQTVRRFKERFGPEVAVLHSALSVGEKYDEWRKIERGEAKVVVGARSAIFAPLDNLGVIIIDEEHESSYKQEENPRYHARDLAIWRANYHQCPVVLGSATPSLETRARAQKNVYQSLYLTQRASQASSLPTTEIIDMTEAETFGKMQTFSRHLLEKVHTRLQRKEQVVLMLNRRGYSSFVMCRDCGYVVPCPNCDISLTLHMDSHSMKCHYCGHEEEIPNTCPDCQSQKIRYYGTGTQKVEEELQQLFPEARILRMDVDTTRRKGAHERLLEQFGNHEADILLGTQMIAKGLDFPNVTLVGVLNADTALNLPDFRASERTFQLLTQVSGRAGRGDKPGEVVIQTFNPEHYAIQLAQRQDYERFFRYEMKIRHEANYPPYYFTAQIIASHPEENVVAKKMYDILLGLKEQLSDQAIVLGPTPKAIMRVNNRYFYQIVIKYKVEPNLYAYLRTILENNQAEISKGLKLSVDTDPLNFV</sequence>
<dbReference type="FunFam" id="3.40.50.300:FF:000489">
    <property type="entry name" value="Primosome assembly protein PriA"/>
    <property type="match status" value="1"/>
</dbReference>
<dbReference type="GO" id="GO:0003677">
    <property type="term" value="F:DNA binding"/>
    <property type="evidence" value="ECO:0007669"/>
    <property type="project" value="UniProtKB-UniRule"/>
</dbReference>
<dbReference type="SUPFAM" id="SSF52540">
    <property type="entry name" value="P-loop containing nucleoside triphosphate hydrolases"/>
    <property type="match status" value="2"/>
</dbReference>
<dbReference type="PROSITE" id="PS51194">
    <property type="entry name" value="HELICASE_CTER"/>
    <property type="match status" value="1"/>
</dbReference>
<proteinExistence type="inferred from homology"/>
<dbReference type="GO" id="GO:0006310">
    <property type="term" value="P:DNA recombination"/>
    <property type="evidence" value="ECO:0007669"/>
    <property type="project" value="InterPro"/>
</dbReference>
<dbReference type="GO" id="GO:0043138">
    <property type="term" value="F:3'-5' DNA helicase activity"/>
    <property type="evidence" value="ECO:0007669"/>
    <property type="project" value="UniProtKB-EC"/>
</dbReference>
<dbReference type="InterPro" id="IPR041222">
    <property type="entry name" value="PriA_3primeBD"/>
</dbReference>
<evidence type="ECO:0000256" key="1">
    <source>
        <dbReference type="ARBA" id="ARBA00022515"/>
    </source>
</evidence>
<dbReference type="InterPro" id="IPR001650">
    <property type="entry name" value="Helicase_C-like"/>
</dbReference>
<feature type="binding site" evidence="12">
    <location>
        <position position="516"/>
    </location>
    <ligand>
        <name>Zn(2+)</name>
        <dbReference type="ChEBI" id="CHEBI:29105"/>
        <label>1</label>
    </ligand>
</feature>